<organism evidence="9 10">
    <name type="scientific">Flagellimonas olearia</name>
    <dbReference type="NCBI Taxonomy" id="552546"/>
    <lineage>
        <taxon>Bacteria</taxon>
        <taxon>Pseudomonadati</taxon>
        <taxon>Bacteroidota</taxon>
        <taxon>Flavobacteriia</taxon>
        <taxon>Flavobacteriales</taxon>
        <taxon>Flavobacteriaceae</taxon>
        <taxon>Flagellimonas</taxon>
    </lineage>
</organism>
<dbReference type="EMBL" id="WELG01000002">
    <property type="protein sequence ID" value="KAB7528584.1"/>
    <property type="molecule type" value="Genomic_DNA"/>
</dbReference>
<dbReference type="Pfam" id="PF12704">
    <property type="entry name" value="MacB_PCD"/>
    <property type="match status" value="1"/>
</dbReference>
<feature type="transmembrane region" description="Helical" evidence="6">
    <location>
        <begin position="707"/>
        <end position="729"/>
    </location>
</feature>
<evidence type="ECO:0000256" key="6">
    <source>
        <dbReference type="SAM" id="Phobius"/>
    </source>
</evidence>
<feature type="domain" description="MacB-like periplasmic core" evidence="8">
    <location>
        <begin position="20"/>
        <end position="239"/>
    </location>
</feature>
<evidence type="ECO:0000313" key="10">
    <source>
        <dbReference type="Proteomes" id="UP000429785"/>
    </source>
</evidence>
<dbReference type="InterPro" id="IPR025857">
    <property type="entry name" value="MacB_PCD"/>
</dbReference>
<evidence type="ECO:0000256" key="5">
    <source>
        <dbReference type="ARBA" id="ARBA00023136"/>
    </source>
</evidence>
<dbReference type="PANTHER" id="PTHR30572">
    <property type="entry name" value="MEMBRANE COMPONENT OF TRANSPORTER-RELATED"/>
    <property type="match status" value="1"/>
</dbReference>
<evidence type="ECO:0000259" key="7">
    <source>
        <dbReference type="Pfam" id="PF02687"/>
    </source>
</evidence>
<reference evidence="9 10" key="1">
    <citation type="submission" date="2019-10" db="EMBL/GenBank/DDBJ databases">
        <title>Muricauda olearia CL-SS4 JCM15563 genome.</title>
        <authorList>
            <person name="Liu L."/>
        </authorList>
    </citation>
    <scope>NUCLEOTIDE SEQUENCE [LARGE SCALE GENOMIC DNA]</scope>
    <source>
        <strain evidence="9 10">CL-SS4</strain>
    </source>
</reference>
<feature type="transmembrane region" description="Helical" evidence="6">
    <location>
        <begin position="372"/>
        <end position="396"/>
    </location>
</feature>
<dbReference type="OrthoDB" id="8740261at2"/>
<dbReference type="GO" id="GO:0022857">
    <property type="term" value="F:transmembrane transporter activity"/>
    <property type="evidence" value="ECO:0007669"/>
    <property type="project" value="TreeGrafter"/>
</dbReference>
<feature type="transmembrane region" description="Helical" evidence="6">
    <location>
        <begin position="334"/>
        <end position="352"/>
    </location>
</feature>
<feature type="transmembrane region" description="Helical" evidence="6">
    <location>
        <begin position="417"/>
        <end position="441"/>
    </location>
</feature>
<proteinExistence type="predicted"/>
<dbReference type="AlphaFoldDB" id="A0A6I1DWZ8"/>
<protein>
    <submittedName>
        <fullName evidence="9">FtsX-like permease family protein</fullName>
    </submittedName>
</protein>
<feature type="transmembrane region" description="Helical" evidence="6">
    <location>
        <begin position="749"/>
        <end position="772"/>
    </location>
</feature>
<evidence type="ECO:0000256" key="3">
    <source>
        <dbReference type="ARBA" id="ARBA00022692"/>
    </source>
</evidence>
<feature type="transmembrane region" description="Helical" evidence="6">
    <location>
        <begin position="279"/>
        <end position="301"/>
    </location>
</feature>
<accession>A0A6I1DWZ8</accession>
<evidence type="ECO:0000256" key="2">
    <source>
        <dbReference type="ARBA" id="ARBA00022475"/>
    </source>
</evidence>
<dbReference type="GO" id="GO:0005886">
    <property type="term" value="C:plasma membrane"/>
    <property type="evidence" value="ECO:0007669"/>
    <property type="project" value="UniProtKB-SubCell"/>
</dbReference>
<keyword evidence="3 6" id="KW-0812">Transmembrane</keyword>
<feature type="transmembrane region" description="Helical" evidence="6">
    <location>
        <begin position="666"/>
        <end position="687"/>
    </location>
</feature>
<dbReference type="Proteomes" id="UP000429785">
    <property type="component" value="Unassembled WGS sequence"/>
</dbReference>
<dbReference type="Pfam" id="PF02687">
    <property type="entry name" value="FtsX"/>
    <property type="match status" value="2"/>
</dbReference>
<dbReference type="InterPro" id="IPR003838">
    <property type="entry name" value="ABC3_permease_C"/>
</dbReference>
<dbReference type="InterPro" id="IPR050250">
    <property type="entry name" value="Macrolide_Exporter_MacB"/>
</dbReference>
<evidence type="ECO:0000256" key="4">
    <source>
        <dbReference type="ARBA" id="ARBA00022989"/>
    </source>
</evidence>
<keyword evidence="5 6" id="KW-0472">Membrane</keyword>
<keyword evidence="4 6" id="KW-1133">Transmembrane helix</keyword>
<dbReference type="RefSeq" id="WP_152131929.1">
    <property type="nucleotide sequence ID" value="NZ_WELG01000002.1"/>
</dbReference>
<comment type="subcellular location">
    <subcellularLocation>
        <location evidence="1">Cell membrane</location>
        <topology evidence="1">Multi-pass membrane protein</topology>
    </subcellularLocation>
</comment>
<feature type="domain" description="ABC3 transporter permease C-terminal" evidence="7">
    <location>
        <begin position="666"/>
        <end position="778"/>
    </location>
</feature>
<dbReference type="PANTHER" id="PTHR30572:SF18">
    <property type="entry name" value="ABC-TYPE MACROLIDE FAMILY EXPORT SYSTEM PERMEASE COMPONENT 2"/>
    <property type="match status" value="1"/>
</dbReference>
<evidence type="ECO:0000259" key="8">
    <source>
        <dbReference type="Pfam" id="PF12704"/>
    </source>
</evidence>
<comment type="caution">
    <text evidence="9">The sequence shown here is derived from an EMBL/GenBank/DDBJ whole genome shotgun (WGS) entry which is preliminary data.</text>
</comment>
<keyword evidence="2" id="KW-1003">Cell membrane</keyword>
<gene>
    <name evidence="9" type="ORF">F8C76_12035</name>
</gene>
<evidence type="ECO:0000313" key="9">
    <source>
        <dbReference type="EMBL" id="KAB7528584.1"/>
    </source>
</evidence>
<feature type="domain" description="ABC3 transporter permease C-terminal" evidence="7">
    <location>
        <begin position="284"/>
        <end position="397"/>
    </location>
</feature>
<evidence type="ECO:0000256" key="1">
    <source>
        <dbReference type="ARBA" id="ARBA00004651"/>
    </source>
</evidence>
<feature type="transmembrane region" description="Helical" evidence="6">
    <location>
        <begin position="21"/>
        <end position="41"/>
    </location>
</feature>
<name>A0A6I1DWZ8_9FLAO</name>
<sequence>MFKHHLKISFRNLLKNKGYTAINSIGLTLGIWCCLMISLFIKDEIGWDNFHEGSGQLSQVMANVAAQNGDIDTWDGIGYPVGEALLENIPEIKALTRTAGPRSSAFGTTENLMDVKVMGADPNFFTLLSFPLDNGATLSCLENPKSVVISQDLASSYFGKANPVGKSISITLDENAQEYLVTGVFQKIPRKSTLQFDAVVPLDNFLPMNNTSWGNGWTKTYALYDDSLTLGQINDKIKETPKNWGNSDWFTLFLQPIQDRYLYGKFENGKVAGGRIDNIYLFLIIAIVTLVIACFNFINLATARAVRRTKEVGIKKVIGAGKTSLMFQFFMESWILVTISSLLALVLAQLSIPVFNSITSKALSHILNEPFVYIALLCIIFITVLLSGIYPAYFLSHFKAVTALKGVLKEDLGQKKIRAGLVAFQFCLSIVMVAGTMIVYFQMQYIHNKNLGLNRENIIYTPMDMGTYKHAESIMDELEQFSDLKAISRASGDFVHMEGGSSDPIWEGQNHEDEKLWFTILNVDFGLLEMLDVQLNQGRFFSPEMATDTLNYIVNEEAVKAMGMENPIGKKISFWGDEGGQIVGVVKDFHFTSLHTAIKPLIIRCRPKESYLFYAKTNVGKTSQAIAHLETVHKKFSDLPFSYHFLDNTLEERYQNEMKIQNLSSIFALIAIVISCLGLFGLVVFTINQHTKEIAIRKVLGANISTLLGFLSMDFLKIVLLSFLIAAPISWYFAHKWLQGFAFHITTGWWIFAFAGLIVLCIAMTTVCLLTLRAAVANPVKSLRTE</sequence>